<proteinExistence type="inferred from homology"/>
<dbReference type="EC" id="1.18.1.2" evidence="3"/>
<dbReference type="SUPFAM" id="SSF63380">
    <property type="entry name" value="Riboflavin synthase domain-like"/>
    <property type="match status" value="1"/>
</dbReference>
<feature type="binding site" evidence="10">
    <location>
        <position position="148"/>
    </location>
    <ligand>
        <name>NADP(+)</name>
        <dbReference type="ChEBI" id="CHEBI:58349"/>
    </ligand>
</feature>
<dbReference type="FunFam" id="3.40.50.80:FF:000008">
    <property type="entry name" value="Ferredoxin--NADP reductase, chloroplastic"/>
    <property type="match status" value="1"/>
</dbReference>
<organism evidence="12 13">
    <name type="scientific">Gonium pectorale</name>
    <name type="common">Green alga</name>
    <dbReference type="NCBI Taxonomy" id="33097"/>
    <lineage>
        <taxon>Eukaryota</taxon>
        <taxon>Viridiplantae</taxon>
        <taxon>Chlorophyta</taxon>
        <taxon>core chlorophytes</taxon>
        <taxon>Chlorophyceae</taxon>
        <taxon>CS clade</taxon>
        <taxon>Chlamydomonadales</taxon>
        <taxon>Volvocaceae</taxon>
        <taxon>Gonium</taxon>
    </lineage>
</organism>
<evidence type="ECO:0000259" key="11">
    <source>
        <dbReference type="PROSITE" id="PS51384"/>
    </source>
</evidence>
<evidence type="ECO:0000256" key="1">
    <source>
        <dbReference type="ARBA" id="ARBA00001974"/>
    </source>
</evidence>
<feature type="binding site" evidence="10">
    <location>
        <position position="347"/>
    </location>
    <ligand>
        <name>NADP(+)</name>
        <dbReference type="ChEBI" id="CHEBI:58349"/>
    </ligand>
</feature>
<evidence type="ECO:0000256" key="10">
    <source>
        <dbReference type="PIRSR" id="PIRSR000361-1"/>
    </source>
</evidence>
<dbReference type="InterPro" id="IPR001433">
    <property type="entry name" value="OxRdtase_FAD/NAD-bd"/>
</dbReference>
<keyword evidence="7 9" id="KW-0560">Oxidoreductase</keyword>
<reference evidence="13" key="1">
    <citation type="journal article" date="2016" name="Nat. Commun.">
        <title>The Gonium pectorale genome demonstrates co-option of cell cycle regulation during the evolution of multicellularity.</title>
        <authorList>
            <person name="Hanschen E.R."/>
            <person name="Marriage T.N."/>
            <person name="Ferris P.J."/>
            <person name="Hamaji T."/>
            <person name="Toyoda A."/>
            <person name="Fujiyama A."/>
            <person name="Neme R."/>
            <person name="Noguchi H."/>
            <person name="Minakuchi Y."/>
            <person name="Suzuki M."/>
            <person name="Kawai-Toyooka H."/>
            <person name="Smith D.R."/>
            <person name="Sparks H."/>
            <person name="Anderson J."/>
            <person name="Bakaric R."/>
            <person name="Luria V."/>
            <person name="Karger A."/>
            <person name="Kirschner M.W."/>
            <person name="Durand P.M."/>
            <person name="Michod R.E."/>
            <person name="Nozaki H."/>
            <person name="Olson B.J."/>
        </authorList>
    </citation>
    <scope>NUCLEOTIDE SEQUENCE [LARGE SCALE GENOMIC DNA]</scope>
    <source>
        <strain evidence="13">NIES-2863</strain>
    </source>
</reference>
<feature type="binding site" evidence="10">
    <location>
        <position position="280"/>
    </location>
    <ligand>
        <name>NADP(+)</name>
        <dbReference type="ChEBI" id="CHEBI:58349"/>
    </ligand>
</feature>
<feature type="binding site" evidence="10">
    <location>
        <begin position="270"/>
        <end position="271"/>
    </location>
    <ligand>
        <name>NADP(+)</name>
        <dbReference type="ChEBI" id="CHEBI:58349"/>
    </ligand>
</feature>
<keyword evidence="13" id="KW-1185">Reference proteome</keyword>
<gene>
    <name evidence="12" type="ORF">GPECTOR_29g73</name>
</gene>
<name>A0A150GEQ6_GONPE</name>
<evidence type="ECO:0000256" key="6">
    <source>
        <dbReference type="ARBA" id="ARBA00022857"/>
    </source>
</evidence>
<comment type="cofactor">
    <cofactor evidence="1">
        <name>FAD</name>
        <dbReference type="ChEBI" id="CHEBI:57692"/>
    </cofactor>
</comment>
<sequence length="349" mass="38182">MLAQTMRAQAPTALVSRATAGRRMVRPLAFKDSSPAVSTDVSKRTVPTKLEEGQLPMNTFSPKATLKARIKSVEKLTGPKATGETYHIIIETEGKIPYWEGQSFGVIPPGTKINSKGKEVPHGTRLYSIASSRYGDYFDGATATLCVRRAVYVDPETGAEDPAKKGVCSNFLCDAAPGTEINMTGPTGKVLLLPSDPNATLICVATGTGIAPFRSFWRRLFMEDTGRPAFGGLFWLFMGAANADATLYDAELQALAAAHPEHFRLSYALSREQKNKRGGKLYIQDKVEEYADEVFSLLDGGAHMYFCGLKGMMPGIQEMLSRVAGEKGLTYEHWVEGLRARGQWHVEVY</sequence>
<evidence type="ECO:0000256" key="9">
    <source>
        <dbReference type="PIRNR" id="PIRNR000361"/>
    </source>
</evidence>
<dbReference type="AlphaFoldDB" id="A0A150GEQ6"/>
<evidence type="ECO:0000256" key="2">
    <source>
        <dbReference type="ARBA" id="ARBA00008312"/>
    </source>
</evidence>
<dbReference type="GO" id="GO:0004324">
    <property type="term" value="F:ferredoxin-NADP+ reductase activity"/>
    <property type="evidence" value="ECO:0007669"/>
    <property type="project" value="UniProtKB-EC"/>
</dbReference>
<dbReference type="EMBL" id="LSYV01000030">
    <property type="protein sequence ID" value="KXZ48298.1"/>
    <property type="molecule type" value="Genomic_DNA"/>
</dbReference>
<feature type="binding site" evidence="10">
    <location>
        <position position="208"/>
    </location>
    <ligand>
        <name>NADP(+)</name>
        <dbReference type="ChEBI" id="CHEBI:58349"/>
    </ligand>
</feature>
<dbReference type="OrthoDB" id="1688044at2759"/>
<dbReference type="PANTHER" id="PTHR43314">
    <property type="match status" value="1"/>
</dbReference>
<dbReference type="Gene3D" id="3.40.50.80">
    <property type="entry name" value="Nucleotide-binding domain of ferredoxin-NADP reductase (FNR) module"/>
    <property type="match status" value="1"/>
</dbReference>
<dbReference type="PIRSF" id="PIRSF000361">
    <property type="entry name" value="Frd-NADP+_RD"/>
    <property type="match status" value="1"/>
</dbReference>
<keyword evidence="6 9" id="KW-0521">NADP</keyword>
<evidence type="ECO:0000256" key="4">
    <source>
        <dbReference type="ARBA" id="ARBA00022630"/>
    </source>
</evidence>
<dbReference type="Proteomes" id="UP000075714">
    <property type="component" value="Unassembled WGS sequence"/>
</dbReference>
<dbReference type="InterPro" id="IPR017927">
    <property type="entry name" value="FAD-bd_FR_type"/>
</dbReference>
<evidence type="ECO:0000256" key="7">
    <source>
        <dbReference type="ARBA" id="ARBA00023002"/>
    </source>
</evidence>
<keyword evidence="4 9" id="KW-0285">Flavoprotein</keyword>
<protein>
    <recommendedName>
        <fullName evidence="3">ferredoxin--NADP(+) reductase</fullName>
        <ecNumber evidence="3">1.18.1.2</ecNumber>
    </recommendedName>
</protein>
<dbReference type="InterPro" id="IPR017938">
    <property type="entry name" value="Riboflavin_synthase-like_b-brl"/>
</dbReference>
<evidence type="ECO:0000313" key="12">
    <source>
        <dbReference type="EMBL" id="KXZ48298.1"/>
    </source>
</evidence>
<comment type="caution">
    <text evidence="12">The sequence shown here is derived from an EMBL/GenBank/DDBJ whole genome shotgun (WGS) entry which is preliminary data.</text>
</comment>
<evidence type="ECO:0000313" key="13">
    <source>
        <dbReference type="Proteomes" id="UP000075714"/>
    </source>
</evidence>
<dbReference type="PROSITE" id="PS51384">
    <property type="entry name" value="FAD_FR"/>
    <property type="match status" value="1"/>
</dbReference>
<keyword evidence="5 9" id="KW-0274">FAD</keyword>
<dbReference type="PRINTS" id="PR00371">
    <property type="entry name" value="FPNCR"/>
</dbReference>
<evidence type="ECO:0000256" key="8">
    <source>
        <dbReference type="ARBA" id="ARBA00047776"/>
    </source>
</evidence>
<comment type="catalytic activity">
    <reaction evidence="8">
        <text>2 reduced [2Fe-2S]-[ferredoxin] + NADP(+) + H(+) = 2 oxidized [2Fe-2S]-[ferredoxin] + NADPH</text>
        <dbReference type="Rhea" id="RHEA:20125"/>
        <dbReference type="Rhea" id="RHEA-COMP:10000"/>
        <dbReference type="Rhea" id="RHEA-COMP:10001"/>
        <dbReference type="ChEBI" id="CHEBI:15378"/>
        <dbReference type="ChEBI" id="CHEBI:33737"/>
        <dbReference type="ChEBI" id="CHEBI:33738"/>
        <dbReference type="ChEBI" id="CHEBI:57783"/>
        <dbReference type="ChEBI" id="CHEBI:58349"/>
        <dbReference type="EC" id="1.18.1.2"/>
    </reaction>
</comment>
<accession>A0A150GEQ6</accession>
<feature type="binding site" evidence="10">
    <location>
        <position position="128"/>
    </location>
    <ligand>
        <name>NADP(+)</name>
        <dbReference type="ChEBI" id="CHEBI:58349"/>
    </ligand>
</feature>
<evidence type="ECO:0000256" key="5">
    <source>
        <dbReference type="ARBA" id="ARBA00022827"/>
    </source>
</evidence>
<dbReference type="Gene3D" id="2.40.30.10">
    <property type="entry name" value="Translation factors"/>
    <property type="match status" value="1"/>
</dbReference>
<comment type="similarity">
    <text evidence="2">Belongs to the ferredoxin--NADP reductase type 1 family.</text>
</comment>
<dbReference type="SUPFAM" id="SSF52343">
    <property type="entry name" value="Ferredoxin reductase-like, C-terminal NADP-linked domain"/>
    <property type="match status" value="1"/>
</dbReference>
<dbReference type="InterPro" id="IPR039261">
    <property type="entry name" value="FNR_nucleotide-bd"/>
</dbReference>
<feature type="domain" description="FAD-binding FR-type" evidence="11">
    <location>
        <begin position="63"/>
        <end position="193"/>
    </location>
</feature>
<dbReference type="InterPro" id="IPR001709">
    <property type="entry name" value="Flavoprot_Pyr_Nucl_cyt_Rdtase"/>
</dbReference>
<dbReference type="InterPro" id="IPR015701">
    <property type="entry name" value="FNR"/>
</dbReference>
<dbReference type="CDD" id="cd06208">
    <property type="entry name" value="CYPOR_like_FNR"/>
    <property type="match status" value="1"/>
</dbReference>
<feature type="binding site" evidence="10">
    <location>
        <begin position="308"/>
        <end position="309"/>
    </location>
    <ligand>
        <name>NADP(+)</name>
        <dbReference type="ChEBI" id="CHEBI:58349"/>
    </ligand>
</feature>
<dbReference type="Pfam" id="PF00175">
    <property type="entry name" value="NAD_binding_1"/>
    <property type="match status" value="1"/>
</dbReference>
<dbReference type="STRING" id="33097.A0A150GEQ6"/>
<evidence type="ECO:0000256" key="3">
    <source>
        <dbReference type="ARBA" id="ARBA00013223"/>
    </source>
</evidence>